<dbReference type="InterPro" id="IPR038404">
    <property type="entry name" value="TRAP_DctP_sf"/>
</dbReference>
<dbReference type="PANTHER" id="PTHR33376">
    <property type="match status" value="1"/>
</dbReference>
<feature type="chain" id="PRO_5045522829" evidence="4">
    <location>
        <begin position="25"/>
        <end position="338"/>
    </location>
</feature>
<name>A0ABS5RXP3_9HYPH</name>
<dbReference type="NCBIfam" id="NF037995">
    <property type="entry name" value="TRAP_S1"/>
    <property type="match status" value="1"/>
</dbReference>
<proteinExistence type="inferred from homology"/>
<dbReference type="InterPro" id="IPR018389">
    <property type="entry name" value="DctP_fam"/>
</dbReference>
<evidence type="ECO:0000256" key="4">
    <source>
        <dbReference type="SAM" id="SignalP"/>
    </source>
</evidence>
<evidence type="ECO:0000256" key="3">
    <source>
        <dbReference type="ARBA" id="ARBA00022729"/>
    </source>
</evidence>
<keyword evidence="3 4" id="KW-0732">Signal</keyword>
<organism evidence="5 6">
    <name type="scientific">Tianweitania aestuarii</name>
    <dbReference type="NCBI Taxonomy" id="2814886"/>
    <lineage>
        <taxon>Bacteria</taxon>
        <taxon>Pseudomonadati</taxon>
        <taxon>Pseudomonadota</taxon>
        <taxon>Alphaproteobacteria</taxon>
        <taxon>Hyphomicrobiales</taxon>
        <taxon>Phyllobacteriaceae</taxon>
        <taxon>Tianweitania</taxon>
    </lineage>
</organism>
<keyword evidence="2" id="KW-0813">Transport</keyword>
<dbReference type="Pfam" id="PF03480">
    <property type="entry name" value="DctP"/>
    <property type="match status" value="1"/>
</dbReference>
<comment type="similarity">
    <text evidence="1">Belongs to the bacterial solute-binding protein 7 family.</text>
</comment>
<comment type="caution">
    <text evidence="5">The sequence shown here is derived from an EMBL/GenBank/DDBJ whole genome shotgun (WGS) entry which is preliminary data.</text>
</comment>
<dbReference type="PANTHER" id="PTHR33376:SF7">
    <property type="entry name" value="C4-DICARBOXYLATE-BINDING PROTEIN DCTB"/>
    <property type="match status" value="1"/>
</dbReference>
<dbReference type="RefSeq" id="WP_213985426.1">
    <property type="nucleotide sequence ID" value="NZ_JAFMNX010000003.1"/>
</dbReference>
<keyword evidence="6" id="KW-1185">Reference proteome</keyword>
<evidence type="ECO:0000313" key="5">
    <source>
        <dbReference type="EMBL" id="MBS9721809.1"/>
    </source>
</evidence>
<protein>
    <submittedName>
        <fullName evidence="5">TRAP transporter substrate-binding protein DctP</fullName>
    </submittedName>
</protein>
<evidence type="ECO:0000256" key="2">
    <source>
        <dbReference type="ARBA" id="ARBA00022448"/>
    </source>
</evidence>
<sequence length="338" mass="36805">MIKTLLGFGLAAVAAAFASSTASAQEFRLNFGHYLSNSPFVKVEQDFAKRVEERTDGRVKINIVYSGGLGKDSELLGLVGRGAIDMAAIVPGYYGDQLVYSKALQTPFVFSSPAQAIEIANYSFSELQPFKDEMERLGVHRLFHQPVDPYYLTGKTDACKSLDGLQGKKIRTFGSLIPHMMSAVGATPVTVPAGDLYEAVDRGTIDYSFVNLGNVNVYRLYEAGKFTCGPAMNIAGHLVVIGDRTWQRLPDDIKTIITEESVQAQKDYVAFVESSVATSSEAIKAGGGEIIAISPEMLAEWKEKTPDLLQMWVDELKGRGEGEGAAAVAQAWRERVDQ</sequence>
<dbReference type="Proteomes" id="UP001297272">
    <property type="component" value="Unassembled WGS sequence"/>
</dbReference>
<evidence type="ECO:0000313" key="6">
    <source>
        <dbReference type="Proteomes" id="UP001297272"/>
    </source>
</evidence>
<dbReference type="Gene3D" id="3.40.190.170">
    <property type="entry name" value="Bacterial extracellular solute-binding protein, family 7"/>
    <property type="match status" value="1"/>
</dbReference>
<gene>
    <name evidence="5" type="primary">dctP</name>
    <name evidence="5" type="ORF">JYU29_14055</name>
</gene>
<reference evidence="5 6" key="1">
    <citation type="submission" date="2021-03" db="EMBL/GenBank/DDBJ databases">
        <title>Tianweitania aestuarii sp. nov., isolated from a tidal flat.</title>
        <authorList>
            <person name="Park S."/>
            <person name="Yoon J.-H."/>
        </authorList>
    </citation>
    <scope>NUCLEOTIDE SEQUENCE [LARGE SCALE GENOMIC DNA]</scope>
    <source>
        <strain evidence="5 6">BSSL-BM11</strain>
    </source>
</reference>
<dbReference type="EMBL" id="JAFMNX010000003">
    <property type="protein sequence ID" value="MBS9721809.1"/>
    <property type="molecule type" value="Genomic_DNA"/>
</dbReference>
<accession>A0ABS5RXP3</accession>
<feature type="signal peptide" evidence="4">
    <location>
        <begin position="1"/>
        <end position="24"/>
    </location>
</feature>
<evidence type="ECO:0000256" key="1">
    <source>
        <dbReference type="ARBA" id="ARBA00009023"/>
    </source>
</evidence>